<gene>
    <name evidence="1" type="ORF">K0U00_37050</name>
</gene>
<keyword evidence="2" id="KW-1185">Reference proteome</keyword>
<accession>A0ABS7CFH9</accession>
<dbReference type="InterPro" id="IPR032720">
    <property type="entry name" value="Cys_rich_CWC"/>
</dbReference>
<dbReference type="Pfam" id="PF14375">
    <property type="entry name" value="Cys_rich_CWC"/>
    <property type="match status" value="1"/>
</dbReference>
<dbReference type="EMBL" id="JAHZIK010001771">
    <property type="protein sequence ID" value="MBW7459682.1"/>
    <property type="molecule type" value="Genomic_DNA"/>
</dbReference>
<dbReference type="Proteomes" id="UP001519887">
    <property type="component" value="Unassembled WGS sequence"/>
</dbReference>
<protein>
    <submittedName>
        <fullName evidence="1">Cysteine-rich CWC family protein</fullName>
    </submittedName>
</protein>
<evidence type="ECO:0000313" key="1">
    <source>
        <dbReference type="EMBL" id="MBW7459682.1"/>
    </source>
</evidence>
<organism evidence="1 2">
    <name type="scientific">Paenibacillus sepulcri</name>
    <dbReference type="NCBI Taxonomy" id="359917"/>
    <lineage>
        <taxon>Bacteria</taxon>
        <taxon>Bacillati</taxon>
        <taxon>Bacillota</taxon>
        <taxon>Bacilli</taxon>
        <taxon>Bacillales</taxon>
        <taxon>Paenibacillaceae</taxon>
        <taxon>Paenibacillus</taxon>
    </lineage>
</organism>
<evidence type="ECO:0000313" key="2">
    <source>
        <dbReference type="Proteomes" id="UP001519887"/>
    </source>
</evidence>
<reference evidence="1 2" key="1">
    <citation type="submission" date="2021-07" db="EMBL/GenBank/DDBJ databases">
        <title>Paenibacillus radiodurans sp. nov., isolated from the southeastern edge of Tengger Desert.</title>
        <authorList>
            <person name="Zhang G."/>
        </authorList>
    </citation>
    <scope>NUCLEOTIDE SEQUENCE [LARGE SCALE GENOMIC DNA]</scope>
    <source>
        <strain evidence="1 2">CCM 7311</strain>
    </source>
</reference>
<comment type="caution">
    <text evidence="1">The sequence shown here is derived from an EMBL/GenBank/DDBJ whole genome shotgun (WGS) entry which is preliminary data.</text>
</comment>
<name>A0ABS7CFH9_9BACL</name>
<sequence>MQEDVKRCPICGGDNKCRNPAGDPQGSCWCYGAVFPEELLERVPASQVRKSCICSTCLDKHLKEAEQA</sequence>
<proteinExistence type="predicted"/>